<protein>
    <submittedName>
        <fullName evidence="1">Uncharacterized protein</fullName>
    </submittedName>
</protein>
<sequence length="243" mass="28139">MVFHQKDRLTALYPEMSEFMIHRNVQRQCGDDSENCVKKRTIEQSLAEDIKIILEEVTTRTRTGSSMVDLKTRFDKTWKDPVDKNPKENSNSAKYKYTNLIRKCHICQSTTHLANTCPKRGKINKIDIEKEPDVEKDGVIEERSYDKSINVTFGIIESYSNLPQLSNHQLYLSKIQDAQLIKNKPRRKKGYKASNFCIIDGVINKKPTKLLLDPGFLYPCVGNYVLRNFEPNFEDQFLPIDGT</sequence>
<keyword evidence="2" id="KW-1185">Reference proteome</keyword>
<name>A0A9Q3IRS8_9BASI</name>
<organism evidence="1 2">
    <name type="scientific">Austropuccinia psidii MF-1</name>
    <dbReference type="NCBI Taxonomy" id="1389203"/>
    <lineage>
        <taxon>Eukaryota</taxon>
        <taxon>Fungi</taxon>
        <taxon>Dikarya</taxon>
        <taxon>Basidiomycota</taxon>
        <taxon>Pucciniomycotina</taxon>
        <taxon>Pucciniomycetes</taxon>
        <taxon>Pucciniales</taxon>
        <taxon>Sphaerophragmiaceae</taxon>
        <taxon>Austropuccinia</taxon>
    </lineage>
</organism>
<comment type="caution">
    <text evidence="1">The sequence shown here is derived from an EMBL/GenBank/DDBJ whole genome shotgun (WGS) entry which is preliminary data.</text>
</comment>
<dbReference type="Proteomes" id="UP000765509">
    <property type="component" value="Unassembled WGS sequence"/>
</dbReference>
<dbReference type="OrthoDB" id="2507294at2759"/>
<dbReference type="EMBL" id="AVOT02054121">
    <property type="protein sequence ID" value="MBW0548862.1"/>
    <property type="molecule type" value="Genomic_DNA"/>
</dbReference>
<reference evidence="1" key="1">
    <citation type="submission" date="2021-03" db="EMBL/GenBank/DDBJ databases">
        <title>Draft genome sequence of rust myrtle Austropuccinia psidii MF-1, a brazilian biotype.</title>
        <authorList>
            <person name="Quecine M.C."/>
            <person name="Pachon D.M.R."/>
            <person name="Bonatelli M.L."/>
            <person name="Correr F.H."/>
            <person name="Franceschini L.M."/>
            <person name="Leite T.F."/>
            <person name="Margarido G.R.A."/>
            <person name="Almeida C.A."/>
            <person name="Ferrarezi J.A."/>
            <person name="Labate C.A."/>
        </authorList>
    </citation>
    <scope>NUCLEOTIDE SEQUENCE</scope>
    <source>
        <strain evidence="1">MF-1</strain>
    </source>
</reference>
<dbReference type="AlphaFoldDB" id="A0A9Q3IRS8"/>
<proteinExistence type="predicted"/>
<accession>A0A9Q3IRS8</accession>
<evidence type="ECO:0000313" key="2">
    <source>
        <dbReference type="Proteomes" id="UP000765509"/>
    </source>
</evidence>
<gene>
    <name evidence="1" type="ORF">O181_088577</name>
</gene>
<evidence type="ECO:0000313" key="1">
    <source>
        <dbReference type="EMBL" id="MBW0548862.1"/>
    </source>
</evidence>